<reference evidence="1 2" key="1">
    <citation type="submission" date="2020-07" db="EMBL/GenBank/DDBJ databases">
        <title>Taxonomic proposal: Crassvirales, a new order of highly abundant and diverse bacterial viruses.</title>
        <authorList>
            <person name="Shkoporov A.N."/>
            <person name="Stockdale S.R."/>
            <person name="Guerin E."/>
            <person name="Ross R.P."/>
            <person name="Hill C."/>
        </authorList>
    </citation>
    <scope>NUCLEOTIDE SEQUENCE [LARGE SCALE GENOMIC DNA]</scope>
</reference>
<dbReference type="KEGG" id="vg:65129705"/>
<protein>
    <submittedName>
        <fullName evidence="1">ATPase</fullName>
    </submittedName>
</protein>
<dbReference type="RefSeq" id="YP_010111342.1">
    <property type="nucleotide sequence ID" value="NC_055880.1"/>
</dbReference>
<evidence type="ECO:0000313" key="1">
    <source>
        <dbReference type="EMBL" id="QOR59184.1"/>
    </source>
</evidence>
<dbReference type="Proteomes" id="UP000594132">
    <property type="component" value="Segment"/>
</dbReference>
<name>A0A7M1RYD9_9CAUD</name>
<accession>A0A7M1RYD9</accession>
<organism evidence="1 2">
    <name type="scientific">uncultured phage cr111_1</name>
    <dbReference type="NCBI Taxonomy" id="2772071"/>
    <lineage>
        <taxon>Viruses</taxon>
        <taxon>Duplodnaviria</taxon>
        <taxon>Heunggongvirae</taxon>
        <taxon>Uroviricota</taxon>
        <taxon>Caudoviricetes</taxon>
        <taxon>Crassvirales</taxon>
        <taxon>Steigviridae</taxon>
        <taxon>Asinivirinae</taxon>
        <taxon>Lahndsivirus</taxon>
        <taxon>Lahndsivirus rarus</taxon>
    </lineage>
</organism>
<keyword evidence="2" id="KW-1185">Reference proteome</keyword>
<proteinExistence type="predicted"/>
<sequence length="225" mass="25109">MGKILIVVGPTGSGKSRSIKNLDPAKTVVVNVLKKDLPFKGSRALYSAQNKNLANLDKWDDVVGFIEHISSSQPHITTLVIDDARFIVEKELFRRAKETGYGKFTEMAAHFQKIIETAENARGDLNVVLMLHDDDVISDGAVVAKKVKMSGKMIEDHYNPLEVVPICLYCKPSMEKTSTTYQFYTHKCMVGTAEIPAKTPEDMFTENTIPNDLALVFKAMDEYYG</sequence>
<dbReference type="Pfam" id="PF13479">
    <property type="entry name" value="AAA_24"/>
    <property type="match status" value="1"/>
</dbReference>
<evidence type="ECO:0000313" key="2">
    <source>
        <dbReference type="Proteomes" id="UP000594132"/>
    </source>
</evidence>
<dbReference type="GeneID" id="65129705"/>
<dbReference type="EMBL" id="MT774387">
    <property type="protein sequence ID" value="QOR59184.1"/>
    <property type="molecule type" value="Genomic_DNA"/>
</dbReference>